<dbReference type="RefSeq" id="WP_204632170.1">
    <property type="nucleotide sequence ID" value="NZ_BSOC01000002.1"/>
</dbReference>
<proteinExistence type="predicted"/>
<evidence type="ECO:0000256" key="1">
    <source>
        <dbReference type="SAM" id="SignalP"/>
    </source>
</evidence>
<dbReference type="PROSITE" id="PS51257">
    <property type="entry name" value="PROKAR_LIPOPROTEIN"/>
    <property type="match status" value="1"/>
</dbReference>
<name>A0ABS2KI55_9GAMM</name>
<reference evidence="2" key="1">
    <citation type="submission" date="2020-10" db="EMBL/GenBank/DDBJ databases">
        <title>Phylogeny of dyella-like bacteria.</title>
        <authorList>
            <person name="Fu J."/>
        </authorList>
    </citation>
    <scope>NUCLEOTIDE SEQUENCE</scope>
    <source>
        <strain evidence="2">DHON07</strain>
    </source>
</reference>
<accession>A0ABS2KI55</accession>
<gene>
    <name evidence="2" type="ORF">ISS99_13780</name>
</gene>
<comment type="caution">
    <text evidence="2">The sequence shown here is derived from an EMBL/GenBank/DDBJ whole genome shotgun (WGS) entry which is preliminary data.</text>
</comment>
<evidence type="ECO:0000313" key="2">
    <source>
        <dbReference type="EMBL" id="MBM7130603.1"/>
    </source>
</evidence>
<feature type="chain" id="PRO_5045048404" description="Transcriptional regulator" evidence="1">
    <location>
        <begin position="22"/>
        <end position="188"/>
    </location>
</feature>
<feature type="signal peptide" evidence="1">
    <location>
        <begin position="1"/>
        <end position="21"/>
    </location>
</feature>
<keyword evidence="1" id="KW-0732">Signal</keyword>
<protein>
    <recommendedName>
        <fullName evidence="4">Transcriptional regulator</fullName>
    </recommendedName>
</protein>
<organism evidence="2 3">
    <name type="scientific">Dyella mobilis</name>
    <dbReference type="NCBI Taxonomy" id="1849582"/>
    <lineage>
        <taxon>Bacteria</taxon>
        <taxon>Pseudomonadati</taxon>
        <taxon>Pseudomonadota</taxon>
        <taxon>Gammaproteobacteria</taxon>
        <taxon>Lysobacterales</taxon>
        <taxon>Rhodanobacteraceae</taxon>
        <taxon>Dyella</taxon>
    </lineage>
</organism>
<dbReference type="EMBL" id="JADIKF010000039">
    <property type="protein sequence ID" value="MBM7130603.1"/>
    <property type="molecule type" value="Genomic_DNA"/>
</dbReference>
<dbReference type="Proteomes" id="UP001430193">
    <property type="component" value="Unassembled WGS sequence"/>
</dbReference>
<evidence type="ECO:0000313" key="3">
    <source>
        <dbReference type="Proteomes" id="UP001430193"/>
    </source>
</evidence>
<keyword evidence="3" id="KW-1185">Reference proteome</keyword>
<evidence type="ECO:0008006" key="4">
    <source>
        <dbReference type="Google" id="ProtNLM"/>
    </source>
</evidence>
<dbReference type="Gene3D" id="2.60.120.260">
    <property type="entry name" value="Galactose-binding domain-like"/>
    <property type="match status" value="1"/>
</dbReference>
<sequence length="188" mass="20410">MKKGFMPLALLSLWIAGCAHGTPPRGWSVTGSTPDHYEVGTQPGNLHSGDVNAYIRSTRPGKGFGTLMQTINADGYRNQRIRLTGHLKTENADWAGLWMRIDGANRRIAGFDNMEDRGPRGNTDWRSYSIVLDVPSDSLDIAFGFLLHGQGEVLADDFKLEAVGKDVPLTGSAPPSLPTQPANMSFSP</sequence>